<dbReference type="InterPro" id="IPR050863">
    <property type="entry name" value="CenT-Element_Derived"/>
</dbReference>
<protein>
    <recommendedName>
        <fullName evidence="1">DDE-1 domain-containing protein</fullName>
    </recommendedName>
</protein>
<dbReference type="InterPro" id="IPR036397">
    <property type="entry name" value="RNaseH_sf"/>
</dbReference>
<dbReference type="AlphaFoldDB" id="A0AAU9U8Y5"/>
<dbReference type="PANTHER" id="PTHR19303:SF71">
    <property type="entry name" value="ZINC FINGER PHD-TYPE DOMAIN-CONTAINING PROTEIN"/>
    <property type="match status" value="1"/>
</dbReference>
<feature type="domain" description="DDE-1" evidence="1">
    <location>
        <begin position="6"/>
        <end position="93"/>
    </location>
</feature>
<dbReference type="Gene3D" id="3.30.420.10">
    <property type="entry name" value="Ribonuclease H-like superfamily/Ribonuclease H"/>
    <property type="match status" value="1"/>
</dbReference>
<proteinExistence type="predicted"/>
<reference evidence="2" key="1">
    <citation type="submission" date="2022-03" db="EMBL/GenBank/DDBJ databases">
        <authorList>
            <person name="Tunstrom K."/>
        </authorList>
    </citation>
    <scope>NUCLEOTIDE SEQUENCE</scope>
</reference>
<name>A0AAU9U8Y5_EUPED</name>
<dbReference type="PANTHER" id="PTHR19303">
    <property type="entry name" value="TRANSPOSON"/>
    <property type="match status" value="1"/>
</dbReference>
<dbReference type="Proteomes" id="UP001153954">
    <property type="component" value="Unassembled WGS sequence"/>
</dbReference>
<dbReference type="GO" id="GO:0005634">
    <property type="term" value="C:nucleus"/>
    <property type="evidence" value="ECO:0007669"/>
    <property type="project" value="TreeGrafter"/>
</dbReference>
<evidence type="ECO:0000313" key="3">
    <source>
        <dbReference type="Proteomes" id="UP001153954"/>
    </source>
</evidence>
<dbReference type="GO" id="GO:0003677">
    <property type="term" value="F:DNA binding"/>
    <property type="evidence" value="ECO:0007669"/>
    <property type="project" value="TreeGrafter"/>
</dbReference>
<sequence>MTSDSSFINADLFIDWLNHFSNHTKPSESDPILLVLENHLSHCSIKAEDFFRQNNIFALTLPPHSSHKMQPLDRGFHGILKKYYAAECEKWLRSHLGRAITVFQMTSILTSAYNRAANVKCAVNSFRVTGIWPWNQDVFNDSDFMASSVTEQDNAYNFTGNMIESISKAAVTLQDPHSNKKVTIQTTHVDDQSPKSSLCTVSNYDQTTNTDIMTPSTSIKDDFIQTNLEYSQGMSISDKILNIKPFPTSPTKRCTRTKRKKSEIISSSPYKSLLKEAINQKVCREWWHEKCTGYLGFDVFKCIICLS</sequence>
<keyword evidence="3" id="KW-1185">Reference proteome</keyword>
<comment type="caution">
    <text evidence="2">The sequence shown here is derived from an EMBL/GenBank/DDBJ whole genome shotgun (WGS) entry which is preliminary data.</text>
</comment>
<organism evidence="2 3">
    <name type="scientific">Euphydryas editha</name>
    <name type="common">Edith's checkerspot</name>
    <dbReference type="NCBI Taxonomy" id="104508"/>
    <lineage>
        <taxon>Eukaryota</taxon>
        <taxon>Metazoa</taxon>
        <taxon>Ecdysozoa</taxon>
        <taxon>Arthropoda</taxon>
        <taxon>Hexapoda</taxon>
        <taxon>Insecta</taxon>
        <taxon>Pterygota</taxon>
        <taxon>Neoptera</taxon>
        <taxon>Endopterygota</taxon>
        <taxon>Lepidoptera</taxon>
        <taxon>Glossata</taxon>
        <taxon>Ditrysia</taxon>
        <taxon>Papilionoidea</taxon>
        <taxon>Nymphalidae</taxon>
        <taxon>Nymphalinae</taxon>
        <taxon>Euphydryas</taxon>
    </lineage>
</organism>
<accession>A0AAU9U8Y5</accession>
<dbReference type="InterPro" id="IPR004875">
    <property type="entry name" value="DDE_SF_endonuclease_dom"/>
</dbReference>
<gene>
    <name evidence="2" type="ORF">EEDITHA_LOCUS11063</name>
</gene>
<evidence type="ECO:0000259" key="1">
    <source>
        <dbReference type="Pfam" id="PF03184"/>
    </source>
</evidence>
<dbReference type="EMBL" id="CAKOGL010000015">
    <property type="protein sequence ID" value="CAH2095633.1"/>
    <property type="molecule type" value="Genomic_DNA"/>
</dbReference>
<dbReference type="Pfam" id="PF03184">
    <property type="entry name" value="DDE_1"/>
    <property type="match status" value="1"/>
</dbReference>
<evidence type="ECO:0000313" key="2">
    <source>
        <dbReference type="EMBL" id="CAH2095633.1"/>
    </source>
</evidence>